<reference evidence="1 2" key="1">
    <citation type="submission" date="2019-03" db="EMBL/GenBank/DDBJ databases">
        <title>Genomic Encyclopedia of Type Strains, Phase IV (KMG-IV): sequencing the most valuable type-strain genomes for metagenomic binning, comparative biology and taxonomic classification.</title>
        <authorList>
            <person name="Goeker M."/>
        </authorList>
    </citation>
    <scope>NUCLEOTIDE SEQUENCE [LARGE SCALE GENOMIC DNA]</scope>
    <source>
        <strain evidence="1 2">DSM 45765</strain>
    </source>
</reference>
<evidence type="ECO:0008006" key="3">
    <source>
        <dbReference type="Google" id="ProtNLM"/>
    </source>
</evidence>
<accession>A0A4R2RCH9</accession>
<dbReference type="AlphaFoldDB" id="A0A4R2RCH9"/>
<evidence type="ECO:0000313" key="1">
    <source>
        <dbReference type="EMBL" id="TCP57135.1"/>
    </source>
</evidence>
<name>A0A4R2RCH9_9PSEU</name>
<dbReference type="RefSeq" id="WP_132875653.1">
    <property type="nucleotide sequence ID" value="NZ_SLXQ01000001.1"/>
</dbReference>
<comment type="caution">
    <text evidence="1">The sequence shown here is derived from an EMBL/GenBank/DDBJ whole genome shotgun (WGS) entry which is preliminary data.</text>
</comment>
<protein>
    <recommendedName>
        <fullName evidence="3">CDP-glycerol:poly(Glycerophosphate) glycerophosphotransferase</fullName>
    </recommendedName>
</protein>
<proteinExistence type="predicted"/>
<dbReference type="EMBL" id="SLXQ01000001">
    <property type="protein sequence ID" value="TCP57135.1"/>
    <property type="molecule type" value="Genomic_DNA"/>
</dbReference>
<dbReference type="Proteomes" id="UP000294911">
    <property type="component" value="Unassembled WGS sequence"/>
</dbReference>
<organism evidence="1 2">
    <name type="scientific">Tamaricihabitans halophyticus</name>
    <dbReference type="NCBI Taxonomy" id="1262583"/>
    <lineage>
        <taxon>Bacteria</taxon>
        <taxon>Bacillati</taxon>
        <taxon>Actinomycetota</taxon>
        <taxon>Actinomycetes</taxon>
        <taxon>Pseudonocardiales</taxon>
        <taxon>Pseudonocardiaceae</taxon>
        <taxon>Tamaricihabitans</taxon>
    </lineage>
</organism>
<sequence length="539" mass="57700">MLLDERLRPWRTVDFTRRVLVLARTVTTLTRCLDILALLHDDPRLQVLFSYDQDHPARLGTGVAEYLAALDAPVISWAQARAHRFDLIIAASENDQLAELDGPILLLPHGIGFQKYYPDTSVIAGMDPARLLHEGNVLPAAIALSHHDQLNQLRASCPQATAAGTVIGDPALDRLLASRRHTGVFRDRLGTGERKLVVLATTWGPDSLLGSWPELPERLLAELPADEYAVAAILHPGIAAAHGGWQLRSWFAGASAAGLLLAGPDEWQAILLAAHCAIVDGGSLALYAAALDIPLLLGAENANTVAGSPMAELAACAPWLRGADPLAGQLGAVVHNHPARAYWPIVKQAAAYAGESAPLLRALLYRLVGLSEPDTPAEFEPVSPVAASPAEPVSYLVGGVPGPEGVAITRFPANTRSSTRPPVDYRHLTAAMDRAGLAALEAASVLYLPVDAAWPDRAHRALREWPHARLVAQRRSDRDCVVYARDGTELVLSAAGSGFDPLVLASLGYVRLAERGAVPPRDELRLAERRIPVSVRPAL</sequence>
<evidence type="ECO:0000313" key="2">
    <source>
        <dbReference type="Proteomes" id="UP000294911"/>
    </source>
</evidence>
<dbReference type="OrthoDB" id="3661391at2"/>
<keyword evidence="2" id="KW-1185">Reference proteome</keyword>
<gene>
    <name evidence="1" type="ORF">EV191_1011087</name>
</gene>